<evidence type="ECO:0000259" key="10">
    <source>
        <dbReference type="Pfam" id="PF20238"/>
    </source>
</evidence>
<dbReference type="CDD" id="cd21176">
    <property type="entry name" value="LPMO_auxiliary-like"/>
    <property type="match status" value="1"/>
</dbReference>
<keyword evidence="6" id="KW-0325">Glycoprotein</keyword>
<dbReference type="AlphaFoldDB" id="A0AAD4M0P6"/>
<accession>A0AAD4M0P6</accession>
<comment type="caution">
    <text evidence="11">The sequence shown here is derived from an EMBL/GenBank/DDBJ whole genome shotgun (WGS) entry which is preliminary data.</text>
</comment>
<protein>
    <recommendedName>
        <fullName evidence="10">Copper acquisition factor BIM1-like domain-containing protein</fullName>
    </recommendedName>
</protein>
<evidence type="ECO:0000256" key="4">
    <source>
        <dbReference type="ARBA" id="ARBA00022729"/>
    </source>
</evidence>
<comment type="subcellular location">
    <subcellularLocation>
        <location evidence="1">Cell membrane</location>
        <topology evidence="1">Lipid-anchor</topology>
        <topology evidence="1">GPI-anchor</topology>
    </subcellularLocation>
</comment>
<reference evidence="11" key="1">
    <citation type="journal article" date="2022" name="New Phytol.">
        <title>Evolutionary transition to the ectomycorrhizal habit in the genomes of a hyperdiverse lineage of mushroom-forming fungi.</title>
        <authorList>
            <person name="Looney B."/>
            <person name="Miyauchi S."/>
            <person name="Morin E."/>
            <person name="Drula E."/>
            <person name="Courty P.E."/>
            <person name="Kohler A."/>
            <person name="Kuo A."/>
            <person name="LaButti K."/>
            <person name="Pangilinan J."/>
            <person name="Lipzen A."/>
            <person name="Riley R."/>
            <person name="Andreopoulos W."/>
            <person name="He G."/>
            <person name="Johnson J."/>
            <person name="Nolan M."/>
            <person name="Tritt A."/>
            <person name="Barry K.W."/>
            <person name="Grigoriev I.V."/>
            <person name="Nagy L.G."/>
            <person name="Hibbett D."/>
            <person name="Henrissat B."/>
            <person name="Matheny P.B."/>
            <person name="Labbe J."/>
            <person name="Martin F.M."/>
        </authorList>
    </citation>
    <scope>NUCLEOTIDE SEQUENCE</scope>
    <source>
        <strain evidence="11">BPL690</strain>
    </source>
</reference>
<dbReference type="GO" id="GO:0098552">
    <property type="term" value="C:side of membrane"/>
    <property type="evidence" value="ECO:0007669"/>
    <property type="project" value="UniProtKB-KW"/>
</dbReference>
<dbReference type="PANTHER" id="PTHR34992:SF1">
    <property type="entry name" value="COPPER ACQUISITION FACTOR BIM1-LIKE DOMAIN-CONTAINING PROTEIN"/>
    <property type="match status" value="1"/>
</dbReference>
<feature type="domain" description="Copper acquisition factor BIM1-like" evidence="10">
    <location>
        <begin position="17"/>
        <end position="166"/>
    </location>
</feature>
<keyword evidence="7" id="KW-0449">Lipoprotein</keyword>
<keyword evidence="12" id="KW-1185">Reference proteome</keyword>
<sequence>MRFTTLTLLSSSIAAVNAHFQLSYPPPRGPFVDDNEVNFCDNYVHAVSNRSEFPLSGGVITLNSEHTSWSLGILLSIVQDPTSFSNFTTSSGQQQLARNFASGSGEGQFCIPLDLSSAGISGVQNGANVTIQLVFNGGDGSLYQCADLTLSNNFTIPSSVSCSNGTSSSSSPSATSPSGSQSASKTSSTASTKTGNSASGIATTGFAGAFGLMLATLIATL</sequence>
<dbReference type="InterPro" id="IPR046936">
    <property type="entry name" value="BIM1-like"/>
</dbReference>
<evidence type="ECO:0000256" key="8">
    <source>
        <dbReference type="SAM" id="MobiDB-lite"/>
    </source>
</evidence>
<dbReference type="Proteomes" id="UP001203297">
    <property type="component" value="Unassembled WGS sequence"/>
</dbReference>
<feature type="region of interest" description="Disordered" evidence="8">
    <location>
        <begin position="165"/>
        <end position="196"/>
    </location>
</feature>
<keyword evidence="5" id="KW-0472">Membrane</keyword>
<dbReference type="PANTHER" id="PTHR34992">
    <property type="entry name" value="HYPHAL ANASTAMOSIS-7 PROTEIN"/>
    <property type="match status" value="1"/>
</dbReference>
<feature type="signal peptide" evidence="9">
    <location>
        <begin position="1"/>
        <end position="18"/>
    </location>
</feature>
<evidence type="ECO:0000313" key="11">
    <source>
        <dbReference type="EMBL" id="KAI0297533.1"/>
    </source>
</evidence>
<evidence type="ECO:0000256" key="2">
    <source>
        <dbReference type="ARBA" id="ARBA00022475"/>
    </source>
</evidence>
<name>A0AAD4M0P6_9AGAM</name>
<evidence type="ECO:0000313" key="12">
    <source>
        <dbReference type="Proteomes" id="UP001203297"/>
    </source>
</evidence>
<evidence type="ECO:0000256" key="6">
    <source>
        <dbReference type="ARBA" id="ARBA00023180"/>
    </source>
</evidence>
<keyword evidence="3" id="KW-0336">GPI-anchor</keyword>
<dbReference type="EMBL" id="WTXG01000036">
    <property type="protein sequence ID" value="KAI0297533.1"/>
    <property type="molecule type" value="Genomic_DNA"/>
</dbReference>
<dbReference type="InterPro" id="IPR046530">
    <property type="entry name" value="BIM1-like_dom"/>
</dbReference>
<feature type="chain" id="PRO_5042289286" description="Copper acquisition factor BIM1-like domain-containing protein" evidence="9">
    <location>
        <begin position="19"/>
        <end position="221"/>
    </location>
</feature>
<dbReference type="GO" id="GO:0005886">
    <property type="term" value="C:plasma membrane"/>
    <property type="evidence" value="ECO:0007669"/>
    <property type="project" value="UniProtKB-SubCell"/>
</dbReference>
<keyword evidence="2" id="KW-1003">Cell membrane</keyword>
<gene>
    <name evidence="11" type="ORF">B0F90DRAFT_897918</name>
</gene>
<proteinExistence type="predicted"/>
<evidence type="ECO:0000256" key="3">
    <source>
        <dbReference type="ARBA" id="ARBA00022622"/>
    </source>
</evidence>
<keyword evidence="4 9" id="KW-0732">Signal</keyword>
<organism evidence="11 12">
    <name type="scientific">Multifurca ochricompacta</name>
    <dbReference type="NCBI Taxonomy" id="376703"/>
    <lineage>
        <taxon>Eukaryota</taxon>
        <taxon>Fungi</taxon>
        <taxon>Dikarya</taxon>
        <taxon>Basidiomycota</taxon>
        <taxon>Agaricomycotina</taxon>
        <taxon>Agaricomycetes</taxon>
        <taxon>Russulales</taxon>
        <taxon>Russulaceae</taxon>
        <taxon>Multifurca</taxon>
    </lineage>
</organism>
<evidence type="ECO:0000256" key="7">
    <source>
        <dbReference type="ARBA" id="ARBA00023288"/>
    </source>
</evidence>
<evidence type="ECO:0000256" key="5">
    <source>
        <dbReference type="ARBA" id="ARBA00023136"/>
    </source>
</evidence>
<evidence type="ECO:0000256" key="9">
    <source>
        <dbReference type="SAM" id="SignalP"/>
    </source>
</evidence>
<dbReference type="Pfam" id="PF20238">
    <property type="entry name" value="BIM1-like_dom"/>
    <property type="match status" value="1"/>
</dbReference>
<evidence type="ECO:0000256" key="1">
    <source>
        <dbReference type="ARBA" id="ARBA00004609"/>
    </source>
</evidence>